<comment type="caution">
    <text evidence="2">The sequence shown here is derived from an EMBL/GenBank/DDBJ whole genome shotgun (WGS) entry which is preliminary data.</text>
</comment>
<keyword evidence="1" id="KW-1133">Transmembrane helix</keyword>
<dbReference type="EMBL" id="JAVRBK010000003">
    <property type="protein sequence ID" value="KAK5646247.1"/>
    <property type="molecule type" value="Genomic_DNA"/>
</dbReference>
<evidence type="ECO:0000313" key="2">
    <source>
        <dbReference type="EMBL" id="KAK5646247.1"/>
    </source>
</evidence>
<keyword evidence="1" id="KW-0812">Transmembrane</keyword>
<evidence type="ECO:0000313" key="3">
    <source>
        <dbReference type="Proteomes" id="UP001329430"/>
    </source>
</evidence>
<keyword evidence="1" id="KW-0472">Membrane</keyword>
<gene>
    <name evidence="2" type="ORF">RI129_004711</name>
</gene>
<dbReference type="AlphaFoldDB" id="A0AAN7ZJK3"/>
<name>A0AAN7ZJK3_9COLE</name>
<protein>
    <submittedName>
        <fullName evidence="2">Uncharacterized protein</fullName>
    </submittedName>
</protein>
<feature type="transmembrane region" description="Helical" evidence="1">
    <location>
        <begin position="52"/>
        <end position="73"/>
    </location>
</feature>
<dbReference type="Proteomes" id="UP001329430">
    <property type="component" value="Chromosome 3"/>
</dbReference>
<accession>A0AAN7ZJK3</accession>
<organism evidence="2 3">
    <name type="scientific">Pyrocoelia pectoralis</name>
    <dbReference type="NCBI Taxonomy" id="417401"/>
    <lineage>
        <taxon>Eukaryota</taxon>
        <taxon>Metazoa</taxon>
        <taxon>Ecdysozoa</taxon>
        <taxon>Arthropoda</taxon>
        <taxon>Hexapoda</taxon>
        <taxon>Insecta</taxon>
        <taxon>Pterygota</taxon>
        <taxon>Neoptera</taxon>
        <taxon>Endopterygota</taxon>
        <taxon>Coleoptera</taxon>
        <taxon>Polyphaga</taxon>
        <taxon>Elateriformia</taxon>
        <taxon>Elateroidea</taxon>
        <taxon>Lampyridae</taxon>
        <taxon>Lampyrinae</taxon>
        <taxon>Pyrocoelia</taxon>
    </lineage>
</organism>
<sequence>MLKSMVNIREKRDTTKFNELEAFLKRKSKPKKFAGLCPKDVIRFQRRFPMKFICYIRYFFLLTFLFVSIYFPLFVIGCFNYELFWRSRSQEHLNMKIADIEDRDSVMVVNVPESKTGASKKFTFFRQNKCTSRPIGKKHVWENPQQNHNVFRISKPIFLPSSHFCCCSSQCRSSYN</sequence>
<keyword evidence="3" id="KW-1185">Reference proteome</keyword>
<evidence type="ECO:0000256" key="1">
    <source>
        <dbReference type="SAM" id="Phobius"/>
    </source>
</evidence>
<reference evidence="2 3" key="1">
    <citation type="journal article" date="2024" name="Insects">
        <title>An Improved Chromosome-Level Genome Assembly of the Firefly Pyrocoelia pectoralis.</title>
        <authorList>
            <person name="Fu X."/>
            <person name="Meyer-Rochow V.B."/>
            <person name="Ballantyne L."/>
            <person name="Zhu X."/>
        </authorList>
    </citation>
    <scope>NUCLEOTIDE SEQUENCE [LARGE SCALE GENOMIC DNA]</scope>
    <source>
        <strain evidence="2">XCY_ONT2</strain>
    </source>
</reference>
<proteinExistence type="predicted"/>